<accession>M0NAE0</accession>
<proteinExistence type="predicted"/>
<evidence type="ECO:0000313" key="4">
    <source>
        <dbReference type="Proteomes" id="UP000011625"/>
    </source>
</evidence>
<dbReference type="Proteomes" id="UP000011625">
    <property type="component" value="Unassembled WGS sequence"/>
</dbReference>
<dbReference type="Pfam" id="PF24035">
    <property type="entry name" value="DUF7344"/>
    <property type="match status" value="1"/>
</dbReference>
<dbReference type="InterPro" id="IPR055768">
    <property type="entry name" value="DUF7344"/>
</dbReference>
<dbReference type="EMBL" id="AOME01000016">
    <property type="protein sequence ID" value="EMA54942.1"/>
    <property type="molecule type" value="Genomic_DNA"/>
</dbReference>
<sequence>MSVESEPITTARQRVALQELGRFAYPVELRTLAAYVVAARDNVPVDTVSDEARKRTAIRLHHIDIPELIEAGFVEYDPESRMTVRTDTHTNERYTEIETESRRFDVA</sequence>
<feature type="region of interest" description="Disordered" evidence="1">
    <location>
        <begin position="85"/>
        <end position="107"/>
    </location>
</feature>
<protein>
    <recommendedName>
        <fullName evidence="2">DUF7344 domain-containing protein</fullName>
    </recommendedName>
</protein>
<evidence type="ECO:0000259" key="2">
    <source>
        <dbReference type="Pfam" id="PF24035"/>
    </source>
</evidence>
<dbReference type="AlphaFoldDB" id="M0NAE0"/>
<evidence type="ECO:0000256" key="1">
    <source>
        <dbReference type="SAM" id="MobiDB-lite"/>
    </source>
</evidence>
<reference evidence="3 4" key="1">
    <citation type="journal article" date="2014" name="PLoS Genet.">
        <title>Phylogenetically driven sequencing of extremely halophilic archaea reveals strategies for static and dynamic osmo-response.</title>
        <authorList>
            <person name="Becker E.A."/>
            <person name="Seitzer P.M."/>
            <person name="Tritt A."/>
            <person name="Larsen D."/>
            <person name="Krusor M."/>
            <person name="Yao A.I."/>
            <person name="Wu D."/>
            <person name="Madern D."/>
            <person name="Eisen J.A."/>
            <person name="Darling A.E."/>
            <person name="Facciotti M.T."/>
        </authorList>
    </citation>
    <scope>NUCLEOTIDE SEQUENCE [LARGE SCALE GENOMIC DNA]</scope>
    <source>
        <strain evidence="3 4">DSM 8989</strain>
    </source>
</reference>
<keyword evidence="4" id="KW-1185">Reference proteome</keyword>
<name>M0NAE0_9EURY</name>
<gene>
    <name evidence="3" type="ORF">C450_04286</name>
</gene>
<evidence type="ECO:0000313" key="3">
    <source>
        <dbReference type="EMBL" id="EMA54942.1"/>
    </source>
</evidence>
<dbReference type="PATRIC" id="fig|1227456.3.peg.890"/>
<comment type="caution">
    <text evidence="3">The sequence shown here is derived from an EMBL/GenBank/DDBJ whole genome shotgun (WGS) entry which is preliminary data.</text>
</comment>
<organism evidence="3 4">
    <name type="scientific">Halococcus salifodinae DSM 8989</name>
    <dbReference type="NCBI Taxonomy" id="1227456"/>
    <lineage>
        <taxon>Archaea</taxon>
        <taxon>Methanobacteriati</taxon>
        <taxon>Methanobacteriota</taxon>
        <taxon>Stenosarchaea group</taxon>
        <taxon>Halobacteria</taxon>
        <taxon>Halobacteriales</taxon>
        <taxon>Halococcaceae</taxon>
        <taxon>Halococcus</taxon>
    </lineage>
</organism>
<feature type="domain" description="DUF7344" evidence="2">
    <location>
        <begin position="10"/>
        <end position="82"/>
    </location>
</feature>